<dbReference type="EMBL" id="KZ345353">
    <property type="protein sequence ID" value="PIO73985.1"/>
    <property type="molecule type" value="Genomic_DNA"/>
</dbReference>
<dbReference type="AlphaFoldDB" id="A0A2G9UUQ3"/>
<evidence type="ECO:0000313" key="3">
    <source>
        <dbReference type="Proteomes" id="UP000230423"/>
    </source>
</evidence>
<evidence type="ECO:0000313" key="2">
    <source>
        <dbReference type="EMBL" id="PIO73985.1"/>
    </source>
</evidence>
<accession>A0A2G9UUQ3</accession>
<feature type="compositionally biased region" description="Polar residues" evidence="1">
    <location>
        <begin position="218"/>
        <end position="227"/>
    </location>
</feature>
<name>A0A2G9UUQ3_TELCI</name>
<feature type="region of interest" description="Disordered" evidence="1">
    <location>
        <begin position="117"/>
        <end position="195"/>
    </location>
</feature>
<proteinExistence type="predicted"/>
<feature type="compositionally biased region" description="Polar residues" evidence="1">
    <location>
        <begin position="130"/>
        <end position="146"/>
    </location>
</feature>
<organism evidence="2 3">
    <name type="scientific">Teladorsagia circumcincta</name>
    <name type="common">Brown stomach worm</name>
    <name type="synonym">Ostertagia circumcincta</name>
    <dbReference type="NCBI Taxonomy" id="45464"/>
    <lineage>
        <taxon>Eukaryota</taxon>
        <taxon>Metazoa</taxon>
        <taxon>Ecdysozoa</taxon>
        <taxon>Nematoda</taxon>
        <taxon>Chromadorea</taxon>
        <taxon>Rhabditida</taxon>
        <taxon>Rhabditina</taxon>
        <taxon>Rhabditomorpha</taxon>
        <taxon>Strongyloidea</taxon>
        <taxon>Trichostrongylidae</taxon>
        <taxon>Teladorsagia</taxon>
    </lineage>
</organism>
<evidence type="ECO:0000256" key="1">
    <source>
        <dbReference type="SAM" id="MobiDB-lite"/>
    </source>
</evidence>
<protein>
    <submittedName>
        <fullName evidence="2">Uncharacterized protein</fullName>
    </submittedName>
</protein>
<sequence length="247" mass="26563">MAKAMVTLFLFGDSSDPELPLKCGLARVTARRAKKNTMANFMLYGLSIRLVPYIGTMRTISYLWSRVAHEVRSSSCYARTDHSDKTVSGFQQRLRATESKNAVVPTTTVENPTFVPITTEESPTFGPVTTEKQPTFPSFTTVQSPTIAPVTTVGNPTFGPVTTEENPTFGPVTTEESPTFVPVTTEEDPSSAPFTTEQGITFVPVTPEENPTIVPVTTEESFVSSGAPSDPTESGPIATGGLATSYH</sequence>
<feature type="region of interest" description="Disordered" evidence="1">
    <location>
        <begin position="218"/>
        <end position="247"/>
    </location>
</feature>
<reference evidence="2 3" key="1">
    <citation type="submission" date="2015-09" db="EMBL/GenBank/DDBJ databases">
        <title>Draft genome of the parasitic nematode Teladorsagia circumcincta isolate WARC Sus (inbred).</title>
        <authorList>
            <person name="Mitreva M."/>
        </authorList>
    </citation>
    <scope>NUCLEOTIDE SEQUENCE [LARGE SCALE GENOMIC DNA]</scope>
    <source>
        <strain evidence="2 3">S</strain>
    </source>
</reference>
<dbReference type="Proteomes" id="UP000230423">
    <property type="component" value="Unassembled WGS sequence"/>
</dbReference>
<keyword evidence="3" id="KW-1185">Reference proteome</keyword>
<gene>
    <name evidence="2" type="ORF">TELCIR_04021</name>
</gene>